<dbReference type="InterPro" id="IPR003593">
    <property type="entry name" value="AAA+_ATPase"/>
</dbReference>
<dbReference type="PANTHER" id="PTHR30050">
    <property type="entry name" value="CHROMOSOMAL REPLICATION INITIATOR PROTEIN DNAA"/>
    <property type="match status" value="1"/>
</dbReference>
<dbReference type="SUPFAM" id="SSF52540">
    <property type="entry name" value="P-loop containing nucleoside triphosphate hydrolases"/>
    <property type="match status" value="1"/>
</dbReference>
<dbReference type="Proteomes" id="UP000194903">
    <property type="component" value="Unassembled WGS sequence"/>
</dbReference>
<dbReference type="PANTHER" id="PTHR30050:SF4">
    <property type="entry name" value="ATP-BINDING PROTEIN RV3427C IN INSERTION SEQUENCE-RELATED"/>
    <property type="match status" value="1"/>
</dbReference>
<dbReference type="Pfam" id="PF01695">
    <property type="entry name" value="IstB_IS21"/>
    <property type="match status" value="1"/>
</dbReference>
<dbReference type="OrthoDB" id="9776217at2"/>
<dbReference type="GO" id="GO:0006260">
    <property type="term" value="P:DNA replication"/>
    <property type="evidence" value="ECO:0007669"/>
    <property type="project" value="TreeGrafter"/>
</dbReference>
<dbReference type="SMART" id="SM00382">
    <property type="entry name" value="AAA"/>
    <property type="match status" value="1"/>
</dbReference>
<dbReference type="AlphaFoldDB" id="A0A252F0X9"/>
<keyword evidence="1" id="KW-0175">Coiled coil</keyword>
<keyword evidence="4" id="KW-1185">Reference proteome</keyword>
<comment type="caution">
    <text evidence="3">The sequence shown here is derived from an EMBL/GenBank/DDBJ whole genome shotgun (WGS) entry which is preliminary data.</text>
</comment>
<evidence type="ECO:0000313" key="3">
    <source>
        <dbReference type="EMBL" id="OUM19362.1"/>
    </source>
</evidence>
<organism evidence="3 4">
    <name type="scientific">Butyricicoccus porcorum</name>
    <dbReference type="NCBI Taxonomy" id="1945634"/>
    <lineage>
        <taxon>Bacteria</taxon>
        <taxon>Bacillati</taxon>
        <taxon>Bacillota</taxon>
        <taxon>Clostridia</taxon>
        <taxon>Eubacteriales</taxon>
        <taxon>Butyricicoccaceae</taxon>
        <taxon>Butyricicoccus</taxon>
    </lineage>
</organism>
<evidence type="ECO:0000259" key="2">
    <source>
        <dbReference type="SMART" id="SM00382"/>
    </source>
</evidence>
<proteinExistence type="predicted"/>
<name>A0A252F0X9_9FIRM</name>
<dbReference type="RefSeq" id="WP_087022658.1">
    <property type="nucleotide sequence ID" value="NZ_CP178353.1"/>
</dbReference>
<dbReference type="GO" id="GO:0005524">
    <property type="term" value="F:ATP binding"/>
    <property type="evidence" value="ECO:0007669"/>
    <property type="project" value="InterPro"/>
</dbReference>
<evidence type="ECO:0000313" key="4">
    <source>
        <dbReference type="Proteomes" id="UP000194903"/>
    </source>
</evidence>
<accession>A0A252F0X9</accession>
<dbReference type="InterPro" id="IPR027417">
    <property type="entry name" value="P-loop_NTPase"/>
</dbReference>
<protein>
    <recommendedName>
        <fullName evidence="2">AAA+ ATPase domain-containing protein</fullName>
    </recommendedName>
</protein>
<dbReference type="NCBIfam" id="NF005304">
    <property type="entry name" value="PRK06835.1"/>
    <property type="match status" value="1"/>
</dbReference>
<dbReference type="EMBL" id="NHOC01000020">
    <property type="protein sequence ID" value="OUM19362.1"/>
    <property type="molecule type" value="Genomic_DNA"/>
</dbReference>
<reference evidence="3 4" key="1">
    <citation type="submission" date="2017-05" db="EMBL/GenBank/DDBJ databases">
        <title>Butyricicoccus porcorum sp. nov. a butyrate-producing bacterium from the swine intestinal tract.</title>
        <authorList>
            <person name="Trachsel J."/>
            <person name="Humphrey S."/>
            <person name="Allen H.K."/>
        </authorList>
    </citation>
    <scope>NUCLEOTIDE SEQUENCE [LARGE SCALE GENOMIC DNA]</scope>
    <source>
        <strain evidence="3">BB10</strain>
    </source>
</reference>
<feature type="domain" description="AAA+ ATPase" evidence="2">
    <location>
        <begin position="183"/>
        <end position="309"/>
    </location>
</feature>
<gene>
    <name evidence="3" type="ORF">CBW42_13625</name>
</gene>
<dbReference type="InterPro" id="IPR002611">
    <property type="entry name" value="IstB_ATP-bd"/>
</dbReference>
<sequence>MAYDRALISRILRQMEQQRQQHEAEAEERRYRLTHTIPRLGEIDRELRATSAKAMRIAFESNNTDSAIAALRDRNLALQDEKRHILLENGYPADYLAVACDCPACRDTGYVESGLCDCVRRRAAAEQKKDLSSLLPVDRETFDTFRLDYYSTQPDSRSGISPREMAKFNYQKCSSFAETFGASYENLLLYGAAGLGKTFLSSCIARRVTERGFSVTYDTAISIFDQYNNAKFKSGDFSAASQALARFRNADLLIVDDLGTELPGAFHTSCLYDLLSRRLMARLPTILSTNLLPGELEGRYSAAIASRILGEFTQLRFIGDDIRKIRKKQRF</sequence>
<feature type="coiled-coil region" evidence="1">
    <location>
        <begin position="5"/>
        <end position="32"/>
    </location>
</feature>
<evidence type="ECO:0000256" key="1">
    <source>
        <dbReference type="SAM" id="Coils"/>
    </source>
</evidence>
<dbReference type="Gene3D" id="3.40.50.300">
    <property type="entry name" value="P-loop containing nucleotide triphosphate hydrolases"/>
    <property type="match status" value="1"/>
</dbReference>